<dbReference type="HAMAP" id="MF_01086">
    <property type="entry name" value="UPF0284"/>
    <property type="match status" value="1"/>
</dbReference>
<dbReference type="InterPro" id="IPR036087">
    <property type="entry name" value="Nict_dMeBzImd_PRibTrfase_sf"/>
</dbReference>
<name>A0A644UIH5_9ZZZZ</name>
<dbReference type="EMBL" id="VSSQ01000120">
    <property type="protein sequence ID" value="MPL78807.1"/>
    <property type="molecule type" value="Genomic_DNA"/>
</dbReference>
<dbReference type="Gene3D" id="3.40.50.10210">
    <property type="match status" value="1"/>
</dbReference>
<dbReference type="NCBIfam" id="NF003372">
    <property type="entry name" value="PRK04447.1-5"/>
    <property type="match status" value="1"/>
</dbReference>
<sequence length="400" mass="44490">MLLLKSYDNYNIILLQNKYKKNLKNVSIYIISVILRKNYFYKRLQMNFKTILGKADFIEFLRGKKATFLLGCSVTKTCEIPNISQAGIPQKLFLIPTLDAEFLCIKQVKSLTDIAKTPKGVPTPAIITRAIHELKPFSNIEILNLGLEVVPQIEYFKIHNFDINPSNSIDKNANIPAMEIFQKGIEFAQSYETKDDYIILAETIPAGTTTANATAKALEYDCDGYFSSSFKNNPNDIKEKTIKNALANINSNDDLFDKLSKVSDNMIIFCAGFILGSQNKNLKIVLAGGTQMACVLLVVNSILKSMDGVLDSSNLALFTTKWIKEDKNSNIKALLEQLDFPINAYSSDFDFSLSSHPALKLYDEGEAKEGVGCGGALCYASINGLSKQIVTKKIEEFLGE</sequence>
<dbReference type="GO" id="GO:0008939">
    <property type="term" value="F:nicotinate-nucleotide-dimethylbenzimidazole phosphoribosyltransferase activity"/>
    <property type="evidence" value="ECO:0007669"/>
    <property type="project" value="InterPro"/>
</dbReference>
<protein>
    <recommendedName>
        <fullName evidence="2">Nicotinate-nucleotide--dimethylbenzimidazole phosphoribosyltransferase</fullName>
    </recommendedName>
</protein>
<dbReference type="PANTHER" id="PTHR38811:SF1">
    <property type="entry name" value="UPF0284 PROTEIN SLL1500"/>
    <property type="match status" value="1"/>
</dbReference>
<evidence type="ECO:0000313" key="1">
    <source>
        <dbReference type="EMBL" id="MPL78807.1"/>
    </source>
</evidence>
<comment type="caution">
    <text evidence="1">The sequence shown here is derived from an EMBL/GenBank/DDBJ whole genome shotgun (WGS) entry which is preliminary data.</text>
</comment>
<dbReference type="PANTHER" id="PTHR38811">
    <property type="match status" value="1"/>
</dbReference>
<dbReference type="InterPro" id="IPR003200">
    <property type="entry name" value="Nict_dMeBzImd_PRibTrfase"/>
</dbReference>
<organism evidence="1">
    <name type="scientific">bioreactor metagenome</name>
    <dbReference type="NCBI Taxonomy" id="1076179"/>
    <lineage>
        <taxon>unclassified sequences</taxon>
        <taxon>metagenomes</taxon>
        <taxon>ecological metagenomes</taxon>
    </lineage>
</organism>
<proteinExistence type="inferred from homology"/>
<evidence type="ECO:0008006" key="2">
    <source>
        <dbReference type="Google" id="ProtNLM"/>
    </source>
</evidence>
<gene>
    <name evidence="1" type="ORF">SDC9_24677</name>
</gene>
<dbReference type="SUPFAM" id="SSF52733">
    <property type="entry name" value="Nicotinate mononucleotide:5,6-dimethylbenzimidazole phosphoribosyltransferase (CobT)"/>
    <property type="match status" value="1"/>
</dbReference>
<reference evidence="1" key="1">
    <citation type="submission" date="2019-08" db="EMBL/GenBank/DDBJ databases">
        <authorList>
            <person name="Kucharzyk K."/>
            <person name="Murdoch R.W."/>
            <person name="Higgins S."/>
            <person name="Loffler F."/>
        </authorList>
    </citation>
    <scope>NUCLEOTIDE SEQUENCE</scope>
</reference>
<accession>A0A644UIH5</accession>
<dbReference type="AlphaFoldDB" id="A0A644UIH5"/>
<dbReference type="InterPro" id="IPR002805">
    <property type="entry name" value="Nict_dMeBzImd_PRibTrfase_arc"/>
</dbReference>
<dbReference type="CDD" id="cd02439">
    <property type="entry name" value="DMB-PRT_CobT"/>
    <property type="match status" value="1"/>
</dbReference>